<keyword evidence="4" id="KW-1185">Reference proteome</keyword>
<evidence type="ECO:0000313" key="1">
    <source>
        <dbReference type="EMBL" id="MBC3178930.1"/>
    </source>
</evidence>
<dbReference type="EMBL" id="CP061032">
    <property type="protein sequence ID" value="QNP89425.1"/>
    <property type="molecule type" value="Genomic_DNA"/>
</dbReference>
<dbReference type="Proteomes" id="UP000642876">
    <property type="component" value="Unassembled WGS sequence"/>
</dbReference>
<dbReference type="InterPro" id="IPR020109">
    <property type="entry name" value="Holin_r1t"/>
</dbReference>
<dbReference type="RefSeq" id="WP_171194133.1">
    <property type="nucleotide sequence ID" value="NZ_CP061032.1"/>
</dbReference>
<gene>
    <name evidence="1" type="ORF">H7348_06360</name>
    <name evidence="2" type="ORF">IAU68_06865</name>
</gene>
<dbReference type="AlphaFoldDB" id="A0A7H0JWK9"/>
<evidence type="ECO:0000313" key="4">
    <source>
        <dbReference type="Proteomes" id="UP000642876"/>
    </source>
</evidence>
<dbReference type="Pfam" id="PF16945">
    <property type="entry name" value="Phage_r1t_holin"/>
    <property type="match status" value="1"/>
</dbReference>
<organism evidence="2 3">
    <name type="scientific">Corynebacterium lujinxingii</name>
    <dbReference type="NCBI Taxonomy" id="2763010"/>
    <lineage>
        <taxon>Bacteria</taxon>
        <taxon>Bacillati</taxon>
        <taxon>Actinomycetota</taxon>
        <taxon>Actinomycetes</taxon>
        <taxon>Mycobacteriales</taxon>
        <taxon>Corynebacteriaceae</taxon>
        <taxon>Corynebacterium</taxon>
    </lineage>
</organism>
<dbReference type="KEGG" id="cluj:IAU68_06865"/>
<proteinExistence type="predicted"/>
<accession>A0A7H0JWK9</accession>
<name>A0A7H0JWK9_9CORY</name>
<protein>
    <submittedName>
        <fullName evidence="2">Holin</fullName>
    </submittedName>
</protein>
<dbReference type="EMBL" id="JACMYE010000004">
    <property type="protein sequence ID" value="MBC3178930.1"/>
    <property type="molecule type" value="Genomic_DNA"/>
</dbReference>
<dbReference type="Proteomes" id="UP000516235">
    <property type="component" value="Chromosome"/>
</dbReference>
<evidence type="ECO:0000313" key="3">
    <source>
        <dbReference type="Proteomes" id="UP000516235"/>
    </source>
</evidence>
<sequence length="80" mass="8152">MWSTAFWKQAAERAAKTFAQSLVASLGVGAASPIWDLGWVEALGIAGTATVLSALTSVASLGVGDPLDPSLVDGGRHRAD</sequence>
<reference evidence="3 4" key="1">
    <citation type="submission" date="2020-08" db="EMBL/GenBank/DDBJ databases">
        <title>novel species in genus Corynebacterium.</title>
        <authorList>
            <person name="Zhang G."/>
        </authorList>
    </citation>
    <scope>NUCLEOTIDE SEQUENCE [LARGE SCALE GENOMIC DNA]</scope>
    <source>
        <strain evidence="3 4">zg-917</strain>
        <strain evidence="2">Zg-917</strain>
    </source>
</reference>
<evidence type="ECO:0000313" key="2">
    <source>
        <dbReference type="EMBL" id="QNP89425.1"/>
    </source>
</evidence>